<feature type="transmembrane region" description="Helical" evidence="6">
    <location>
        <begin position="99"/>
        <end position="124"/>
    </location>
</feature>
<evidence type="ECO:0000256" key="6">
    <source>
        <dbReference type="SAM" id="Phobius"/>
    </source>
</evidence>
<feature type="transmembrane region" description="Helical" evidence="6">
    <location>
        <begin position="405"/>
        <end position="423"/>
    </location>
</feature>
<organism evidence="7 10">
    <name type="scientific">Mycolicibacterium rufum</name>
    <dbReference type="NCBI Taxonomy" id="318424"/>
    <lineage>
        <taxon>Bacteria</taxon>
        <taxon>Bacillati</taxon>
        <taxon>Actinomycetota</taxon>
        <taxon>Actinomycetes</taxon>
        <taxon>Mycobacteriales</taxon>
        <taxon>Mycobacteriaceae</taxon>
        <taxon>Mycolicibacterium</taxon>
    </lineage>
</organism>
<feature type="transmembrane region" description="Helical" evidence="6">
    <location>
        <begin position="345"/>
        <end position="369"/>
    </location>
</feature>
<evidence type="ECO:0000256" key="2">
    <source>
        <dbReference type="ARBA" id="ARBA00022475"/>
    </source>
</evidence>
<dbReference type="InterPro" id="IPR002797">
    <property type="entry name" value="Polysacc_synth"/>
</dbReference>
<evidence type="ECO:0000313" key="8">
    <source>
        <dbReference type="EMBL" id="ULP38197.1"/>
    </source>
</evidence>
<dbReference type="Proteomes" id="UP001140272">
    <property type="component" value="Unassembled WGS sequence"/>
</dbReference>
<protein>
    <submittedName>
        <fullName evidence="7">Flippase</fullName>
    </submittedName>
</protein>
<evidence type="ECO:0000313" key="10">
    <source>
        <dbReference type="Proteomes" id="UP001140272"/>
    </source>
</evidence>
<gene>
    <name evidence="7" type="ORF">H7H73_27420</name>
    <name evidence="8" type="ORF">MJO55_07140</name>
</gene>
<comment type="subcellular location">
    <subcellularLocation>
        <location evidence="1">Cell membrane</location>
        <topology evidence="1">Multi-pass membrane protein</topology>
    </subcellularLocation>
</comment>
<reference evidence="8" key="3">
    <citation type="submission" date="2022-08" db="EMBL/GenBank/DDBJ databases">
        <title>Whole genome sequencing of non-tuberculosis mycobacteria type-strains.</title>
        <authorList>
            <person name="Igarashi Y."/>
            <person name="Osugi A."/>
            <person name="Mitarai S."/>
        </authorList>
    </citation>
    <scope>NUCLEOTIDE SEQUENCE</scope>
    <source>
        <strain evidence="8">JCM 16372</strain>
    </source>
</reference>
<sequence>MGERGQVAAAAAPGRLMSPSFARNTLLGFTSGALVALAGFIGNAIVARLLGPERLGVFAYVVWCVTVAATVASVGIDVVQQRFIPNLRAEGRGDEAEGLIGATTRFAMTAMVVVGAVLVAYLFLPGKGALAGTSPEVVVTVAAVWFVSWKLGDLYLFYLRGEQRFDELARLSSVSALLKVLAMALGAWLFGIPGALAGYIAANLMPASRVYRLLRKKPRVGSALRREVVRFALGSWAVGVIGSLVFGRTQVVFLEHYTGLQAVGLFAAAVTIAEVAAQLPQFLLSALLPRFSEQHGMGDHEHMLRLYRTTTALIAMAIVPLCVGLAAVAPVLIPAMFGADFADAVPAAAVLLIAAGLSSLGVSTLYLLYSTGKTGLLVVSNTAGLALTVALGFLLTPHYGLMGAAWSRGIAQVLVVLIETYYVTRQLGFAPPYRVLGVIAVAATASGAAAYLITVEWGSALSLVVSIPAAIVVYLLALRLLQVTALVDPGLMNRLVEKVPEQRRPAVRKILKI</sequence>
<feature type="transmembrane region" description="Helical" evidence="6">
    <location>
        <begin position="376"/>
        <end position="399"/>
    </location>
</feature>
<keyword evidence="3 6" id="KW-0812">Transmembrane</keyword>
<reference evidence="7" key="1">
    <citation type="submission" date="2020-07" db="EMBL/GenBank/DDBJ databases">
        <authorList>
            <person name="Pettersson B.M.F."/>
            <person name="Behra P.R.K."/>
            <person name="Ramesh M."/>
            <person name="Das S."/>
            <person name="Dasgupta S."/>
            <person name="Kirsebom L.A."/>
        </authorList>
    </citation>
    <scope>NUCLEOTIDE SEQUENCE</scope>
    <source>
        <strain evidence="7">DSM 45406</strain>
    </source>
</reference>
<evidence type="ECO:0000256" key="5">
    <source>
        <dbReference type="ARBA" id="ARBA00023136"/>
    </source>
</evidence>
<dbReference type="PANTHER" id="PTHR30250:SF11">
    <property type="entry name" value="O-ANTIGEN TRANSPORTER-RELATED"/>
    <property type="match status" value="1"/>
</dbReference>
<feature type="transmembrane region" description="Helical" evidence="6">
    <location>
        <begin position="435"/>
        <end position="454"/>
    </location>
</feature>
<keyword evidence="5 6" id="KW-0472">Membrane</keyword>
<proteinExistence type="predicted"/>
<evidence type="ECO:0000256" key="1">
    <source>
        <dbReference type="ARBA" id="ARBA00004651"/>
    </source>
</evidence>
<keyword evidence="9" id="KW-1185">Reference proteome</keyword>
<reference evidence="7" key="2">
    <citation type="journal article" date="2022" name="BMC Genomics">
        <title>Comparative genome analysis of mycobacteria focusing on tRNA and non-coding RNA.</title>
        <authorList>
            <person name="Behra P.R.K."/>
            <person name="Pettersson B.M.F."/>
            <person name="Ramesh M."/>
            <person name="Das S."/>
            <person name="Dasgupta S."/>
            <person name="Kirsebom L.A."/>
        </authorList>
    </citation>
    <scope>NUCLEOTIDE SEQUENCE</scope>
    <source>
        <strain evidence="7">DSM 45406</strain>
    </source>
</reference>
<dbReference type="EMBL" id="JACKRN010000872">
    <property type="protein sequence ID" value="MCV7073494.1"/>
    <property type="molecule type" value="Genomic_DNA"/>
</dbReference>
<feature type="transmembrane region" description="Helical" evidence="6">
    <location>
        <begin position="460"/>
        <end position="481"/>
    </location>
</feature>
<keyword evidence="4 6" id="KW-1133">Transmembrane helix</keyword>
<feature type="transmembrane region" description="Helical" evidence="6">
    <location>
        <begin position="178"/>
        <end position="207"/>
    </location>
</feature>
<keyword evidence="2" id="KW-1003">Cell membrane</keyword>
<feature type="transmembrane region" description="Helical" evidence="6">
    <location>
        <begin position="228"/>
        <end position="246"/>
    </location>
</feature>
<evidence type="ECO:0000313" key="7">
    <source>
        <dbReference type="EMBL" id="MCV7073494.1"/>
    </source>
</evidence>
<dbReference type="GO" id="GO:0005886">
    <property type="term" value="C:plasma membrane"/>
    <property type="evidence" value="ECO:0007669"/>
    <property type="project" value="UniProtKB-SubCell"/>
</dbReference>
<feature type="transmembrane region" description="Helical" evidence="6">
    <location>
        <begin position="136"/>
        <end position="158"/>
    </location>
</feature>
<evidence type="ECO:0000313" key="9">
    <source>
        <dbReference type="Proteomes" id="UP001055159"/>
    </source>
</evidence>
<dbReference type="InterPro" id="IPR050833">
    <property type="entry name" value="Poly_Biosynth_Transport"/>
</dbReference>
<evidence type="ECO:0000256" key="3">
    <source>
        <dbReference type="ARBA" id="ARBA00022692"/>
    </source>
</evidence>
<dbReference type="PANTHER" id="PTHR30250">
    <property type="entry name" value="PST FAMILY PREDICTED COLANIC ACID TRANSPORTER"/>
    <property type="match status" value="1"/>
</dbReference>
<feature type="transmembrane region" description="Helical" evidence="6">
    <location>
        <begin position="26"/>
        <end position="50"/>
    </location>
</feature>
<dbReference type="Proteomes" id="UP001055159">
    <property type="component" value="Chromosome"/>
</dbReference>
<feature type="transmembrane region" description="Helical" evidence="6">
    <location>
        <begin position="309"/>
        <end position="333"/>
    </location>
</feature>
<feature type="transmembrane region" description="Helical" evidence="6">
    <location>
        <begin position="57"/>
        <end position="79"/>
    </location>
</feature>
<accession>A0A9X3BK04</accession>
<dbReference type="RefSeq" id="WP_043406488.1">
    <property type="nucleotide sequence ID" value="NZ_CP092427.2"/>
</dbReference>
<evidence type="ECO:0000256" key="4">
    <source>
        <dbReference type="ARBA" id="ARBA00022989"/>
    </source>
</evidence>
<dbReference type="EMBL" id="CP092427">
    <property type="protein sequence ID" value="ULP38197.1"/>
    <property type="molecule type" value="Genomic_DNA"/>
</dbReference>
<dbReference type="Pfam" id="PF01943">
    <property type="entry name" value="Polysacc_synt"/>
    <property type="match status" value="1"/>
</dbReference>
<name>A0A9X3BK04_9MYCO</name>
<dbReference type="CDD" id="cd13128">
    <property type="entry name" value="MATE_Wzx_like"/>
    <property type="match status" value="1"/>
</dbReference>
<dbReference type="AlphaFoldDB" id="A0A9X3BK04"/>